<dbReference type="EMBL" id="MCOL01000001">
    <property type="protein sequence ID" value="ODO62825.1"/>
    <property type="molecule type" value="Genomic_DNA"/>
</dbReference>
<keyword evidence="8" id="KW-0121">Carboxypeptidase</keyword>
<dbReference type="PANTHER" id="PTHR30582:SF2">
    <property type="entry name" value="L,D-TRANSPEPTIDASE YCIB-RELATED"/>
    <property type="match status" value="1"/>
</dbReference>
<evidence type="ECO:0000256" key="7">
    <source>
        <dbReference type="SAM" id="MobiDB-lite"/>
    </source>
</evidence>
<keyword evidence="2" id="KW-0808">Transferase</keyword>
<dbReference type="GO" id="GO:0016740">
    <property type="term" value="F:transferase activity"/>
    <property type="evidence" value="ECO:0007669"/>
    <property type="project" value="UniProtKB-KW"/>
</dbReference>
<dbReference type="PhylomeDB" id="A0A165B6I1"/>
<comment type="caution">
    <text evidence="8">The sequence shown here is derived from an EMBL/GenBank/DDBJ whole genome shotgun (WGS) entry which is preliminary data.</text>
</comment>
<evidence type="ECO:0000256" key="3">
    <source>
        <dbReference type="ARBA" id="ARBA00022960"/>
    </source>
</evidence>
<evidence type="ECO:0000256" key="6">
    <source>
        <dbReference type="PROSITE-ProRule" id="PRU01373"/>
    </source>
</evidence>
<dbReference type="PANTHER" id="PTHR30582">
    <property type="entry name" value="L,D-TRANSPEPTIDASE"/>
    <property type="match status" value="1"/>
</dbReference>
<dbReference type="GO" id="GO:0071555">
    <property type="term" value="P:cell wall organization"/>
    <property type="evidence" value="ECO:0007669"/>
    <property type="project" value="UniProtKB-UniRule"/>
</dbReference>
<keyword evidence="5 6" id="KW-0961">Cell wall biogenesis/degradation</keyword>
<protein>
    <submittedName>
        <fullName evidence="8">Serine-type D-Ala-D-Ala carboxypeptidase</fullName>
        <ecNumber evidence="8">3.4.16.4</ecNumber>
    </submittedName>
</protein>
<keyword evidence="4 6" id="KW-0573">Peptidoglycan synthesis</keyword>
<feature type="active site" description="Nucleophile" evidence="6">
    <location>
        <position position="195"/>
    </location>
</feature>
<dbReference type="Gene3D" id="2.40.440.10">
    <property type="entry name" value="L,D-transpeptidase catalytic domain-like"/>
    <property type="match status" value="1"/>
</dbReference>
<organism evidence="8 9">
    <name type="scientific">Lactiplantibacillus plantarum</name>
    <name type="common">Lactobacillus plantarum</name>
    <dbReference type="NCBI Taxonomy" id="1590"/>
    <lineage>
        <taxon>Bacteria</taxon>
        <taxon>Bacillati</taxon>
        <taxon>Bacillota</taxon>
        <taxon>Bacilli</taxon>
        <taxon>Lactobacillales</taxon>
        <taxon>Lactobacillaceae</taxon>
        <taxon>Lactiplantibacillus</taxon>
    </lineage>
</organism>
<dbReference type="GO" id="GO:0009002">
    <property type="term" value="F:serine-type D-Ala-D-Ala carboxypeptidase activity"/>
    <property type="evidence" value="ECO:0007669"/>
    <property type="project" value="UniProtKB-EC"/>
</dbReference>
<feature type="active site" description="Proton donor/acceptor" evidence="6">
    <location>
        <position position="168"/>
    </location>
</feature>
<dbReference type="GO" id="GO:0018104">
    <property type="term" value="P:peptidoglycan-protein cross-linking"/>
    <property type="evidence" value="ECO:0007669"/>
    <property type="project" value="TreeGrafter"/>
</dbReference>
<reference evidence="8 9" key="1">
    <citation type="submission" date="2016-08" db="EMBL/GenBank/DDBJ databases">
        <title>Genome sequencing of Lactobacillus plantarum JSA22, isolated from fermented soybean paste.</title>
        <authorList>
            <person name="Choi H.S."/>
        </authorList>
    </citation>
    <scope>NUCLEOTIDE SEQUENCE [LARGE SCALE GENOMIC DNA]</scope>
    <source>
        <strain evidence="8 9">JSA22</strain>
    </source>
</reference>
<dbReference type="CDD" id="cd16913">
    <property type="entry name" value="YkuD_like"/>
    <property type="match status" value="1"/>
</dbReference>
<accession>A0A165B6I1</accession>
<dbReference type="AlphaFoldDB" id="A0A165B6I1"/>
<evidence type="ECO:0000313" key="8">
    <source>
        <dbReference type="EMBL" id="ODO62825.1"/>
    </source>
</evidence>
<dbReference type="SUPFAM" id="SSF141523">
    <property type="entry name" value="L,D-transpeptidase catalytic domain-like"/>
    <property type="match status" value="1"/>
</dbReference>
<gene>
    <name evidence="8" type="ORF">LPJSA22_02843</name>
</gene>
<name>A0A165B6I1_LACPN</name>
<feature type="region of interest" description="Disordered" evidence="7">
    <location>
        <begin position="43"/>
        <end position="88"/>
    </location>
</feature>
<dbReference type="EC" id="3.4.16.4" evidence="8"/>
<feature type="compositionally biased region" description="Polar residues" evidence="7">
    <location>
        <begin position="79"/>
        <end position="88"/>
    </location>
</feature>
<proteinExistence type="predicted"/>
<dbReference type="PROSITE" id="PS52029">
    <property type="entry name" value="LD_TPASE"/>
    <property type="match status" value="1"/>
</dbReference>
<keyword evidence="8" id="KW-0378">Hydrolase</keyword>
<keyword evidence="3 6" id="KW-0133">Cell shape</keyword>
<dbReference type="UniPathway" id="UPA00219"/>
<evidence type="ECO:0000256" key="4">
    <source>
        <dbReference type="ARBA" id="ARBA00022984"/>
    </source>
</evidence>
<dbReference type="InterPro" id="IPR050979">
    <property type="entry name" value="LD-transpeptidase"/>
</dbReference>
<feature type="compositionally biased region" description="Basic residues" evidence="7">
    <location>
        <begin position="52"/>
        <end position="61"/>
    </location>
</feature>
<dbReference type="InterPro" id="IPR038063">
    <property type="entry name" value="Transpep_catalytic_dom"/>
</dbReference>
<evidence type="ECO:0000313" key="9">
    <source>
        <dbReference type="Proteomes" id="UP000094892"/>
    </source>
</evidence>
<keyword evidence="8" id="KW-0645">Protease</keyword>
<dbReference type="InterPro" id="IPR005490">
    <property type="entry name" value="LD_TPept_cat_dom"/>
</dbReference>
<sequence length="219" mass="24178">MKLTTKFILYLTLSFSGIVLLFGIRSMVRNSFAFEATRAQAASTSHSNSSHTKSKTRKSSVSHKTAAATATPVDWHGPSESNHPYPNVQNYPNLRIDVSVAKQRVYLKAGNKLLYTMLATTGKPGANATPKGDFVIQPERGLHFYNASLNEGANYWVSFKDHGVYLFHSVPVDASDHYIASKAALLGKRSDSHGCVRLSISDAKWMYEHIPVNTPVHIQ</sequence>
<dbReference type="Pfam" id="PF03734">
    <property type="entry name" value="YkuD"/>
    <property type="match status" value="1"/>
</dbReference>
<dbReference type="GO" id="GO:0008360">
    <property type="term" value="P:regulation of cell shape"/>
    <property type="evidence" value="ECO:0007669"/>
    <property type="project" value="UniProtKB-UniRule"/>
</dbReference>
<comment type="pathway">
    <text evidence="1 6">Cell wall biogenesis; peptidoglycan biosynthesis.</text>
</comment>
<dbReference type="GO" id="GO:0071972">
    <property type="term" value="F:peptidoglycan L,D-transpeptidase activity"/>
    <property type="evidence" value="ECO:0007669"/>
    <property type="project" value="TreeGrafter"/>
</dbReference>
<evidence type="ECO:0000256" key="5">
    <source>
        <dbReference type="ARBA" id="ARBA00023316"/>
    </source>
</evidence>
<evidence type="ECO:0000256" key="2">
    <source>
        <dbReference type="ARBA" id="ARBA00022679"/>
    </source>
</evidence>
<evidence type="ECO:0000256" key="1">
    <source>
        <dbReference type="ARBA" id="ARBA00004752"/>
    </source>
</evidence>
<dbReference type="Proteomes" id="UP000094892">
    <property type="component" value="Unassembled WGS sequence"/>
</dbReference>
<dbReference type="RefSeq" id="WP_003642392.1">
    <property type="nucleotide sequence ID" value="NZ_AP028145.1"/>
</dbReference>
<dbReference type="GO" id="GO:0005576">
    <property type="term" value="C:extracellular region"/>
    <property type="evidence" value="ECO:0007669"/>
    <property type="project" value="TreeGrafter"/>
</dbReference>
<dbReference type="PATRIC" id="fig|1590.155.peg.914"/>